<dbReference type="GO" id="GO:0005524">
    <property type="term" value="F:ATP binding"/>
    <property type="evidence" value="ECO:0007669"/>
    <property type="project" value="InterPro"/>
</dbReference>
<gene>
    <name evidence="2" type="ORF">C8D97_108154</name>
</gene>
<dbReference type="InterPro" id="IPR013651">
    <property type="entry name" value="ATP-grasp_RimK-type"/>
</dbReference>
<dbReference type="PANTHER" id="PTHR39217">
    <property type="match status" value="1"/>
</dbReference>
<name>A0A316FKL3_9GAMM</name>
<feature type="domain" description="ATP-grasp fold RimK-type" evidence="1">
    <location>
        <begin position="170"/>
        <end position="284"/>
    </location>
</feature>
<organism evidence="2 3">
    <name type="scientific">Pleionea mediterranea</name>
    <dbReference type="NCBI Taxonomy" id="523701"/>
    <lineage>
        <taxon>Bacteria</taxon>
        <taxon>Pseudomonadati</taxon>
        <taxon>Pseudomonadota</taxon>
        <taxon>Gammaproteobacteria</taxon>
        <taxon>Oceanospirillales</taxon>
        <taxon>Pleioneaceae</taxon>
        <taxon>Pleionea</taxon>
    </lineage>
</organism>
<dbReference type="Gene3D" id="3.40.50.20">
    <property type="match status" value="1"/>
</dbReference>
<evidence type="ECO:0000313" key="3">
    <source>
        <dbReference type="Proteomes" id="UP000245790"/>
    </source>
</evidence>
<comment type="caution">
    <text evidence="2">The sequence shown here is derived from an EMBL/GenBank/DDBJ whole genome shotgun (WGS) entry which is preliminary data.</text>
</comment>
<dbReference type="EMBL" id="QGGU01000008">
    <property type="protein sequence ID" value="PWK49244.1"/>
    <property type="molecule type" value="Genomic_DNA"/>
</dbReference>
<dbReference type="InterPro" id="IPR053191">
    <property type="entry name" value="DcsG_Biosynth_Enzyme"/>
</dbReference>
<dbReference type="RefSeq" id="WP_109764041.1">
    <property type="nucleotide sequence ID" value="NZ_QGGU01000008.1"/>
</dbReference>
<evidence type="ECO:0000259" key="1">
    <source>
        <dbReference type="Pfam" id="PF08443"/>
    </source>
</evidence>
<dbReference type="Pfam" id="PF08443">
    <property type="entry name" value="RimK"/>
    <property type="match status" value="1"/>
</dbReference>
<accession>A0A316FKL3</accession>
<reference evidence="2 3" key="1">
    <citation type="submission" date="2018-05" db="EMBL/GenBank/DDBJ databases">
        <title>Genomic Encyclopedia of Type Strains, Phase IV (KMG-IV): sequencing the most valuable type-strain genomes for metagenomic binning, comparative biology and taxonomic classification.</title>
        <authorList>
            <person name="Goeker M."/>
        </authorList>
    </citation>
    <scope>NUCLEOTIDE SEQUENCE [LARGE SCALE GENOMIC DNA]</scope>
    <source>
        <strain evidence="2 3">DSM 25350</strain>
    </source>
</reference>
<dbReference type="SUPFAM" id="SSF56059">
    <property type="entry name" value="Glutathione synthetase ATP-binding domain-like"/>
    <property type="match status" value="1"/>
</dbReference>
<dbReference type="InterPro" id="IPR013815">
    <property type="entry name" value="ATP_grasp_subdomain_1"/>
</dbReference>
<dbReference type="PANTHER" id="PTHR39217:SF1">
    <property type="entry name" value="GLUTATHIONE SYNTHETASE"/>
    <property type="match status" value="1"/>
</dbReference>
<dbReference type="GO" id="GO:0003824">
    <property type="term" value="F:catalytic activity"/>
    <property type="evidence" value="ECO:0007669"/>
    <property type="project" value="UniProtKB-ARBA"/>
</dbReference>
<dbReference type="OrthoDB" id="3373978at2"/>
<dbReference type="Proteomes" id="UP000245790">
    <property type="component" value="Unassembled WGS sequence"/>
</dbReference>
<keyword evidence="3" id="KW-1185">Reference proteome</keyword>
<sequence>MNSNSVNNNSPVDIVVLTEDKYAPADKQQLPELGWYTLQVLLEDELVIDALKQKKLNVIKKSWSDPDYNWSLCRAVLFRTTWDYFDRFGEFSHWLKTIESKVVCINDLSTILWNMDKRYLIEMAQKGIRSVDTYILPKGKVVNLKRTLEDHGLSEAILKPVVSGAARHTYRITKENIDDMEQKLSDLIKQEDFMLQPFQKNIMSDGELSLMVIDGKVTHAVRKIAAEGDFRVQDDHGGTVVPHQPDENETQFAEQAILACDPKPIYARVDIIRDNDDKLSLMELELIEPELFFRFHRPAAFALAEAIYQRLDS</sequence>
<evidence type="ECO:0000313" key="2">
    <source>
        <dbReference type="EMBL" id="PWK49244.1"/>
    </source>
</evidence>
<dbReference type="Gene3D" id="3.30.470.20">
    <property type="entry name" value="ATP-grasp fold, B domain"/>
    <property type="match status" value="1"/>
</dbReference>
<dbReference type="AlphaFoldDB" id="A0A316FKL3"/>
<protein>
    <submittedName>
        <fullName evidence="2">RimK-like ATP-grasp domain-containing protein</fullName>
    </submittedName>
</protein>
<dbReference type="Gene3D" id="3.30.1490.20">
    <property type="entry name" value="ATP-grasp fold, A domain"/>
    <property type="match status" value="1"/>
</dbReference>
<proteinExistence type="predicted"/>